<feature type="region of interest" description="Disordered" evidence="7">
    <location>
        <begin position="404"/>
        <end position="449"/>
    </location>
</feature>
<feature type="compositionally biased region" description="Gly residues" evidence="7">
    <location>
        <begin position="844"/>
        <end position="858"/>
    </location>
</feature>
<accession>A0A6A0HF67</accession>
<protein>
    <recommendedName>
        <fullName evidence="9">Suppressor of forked domain-containing protein</fullName>
    </recommendedName>
</protein>
<dbReference type="Proteomes" id="UP000711488">
    <property type="component" value="Unassembled WGS sequence"/>
</dbReference>
<dbReference type="GO" id="GO:0000395">
    <property type="term" value="P:mRNA 5'-splice site recognition"/>
    <property type="evidence" value="ECO:0007669"/>
    <property type="project" value="TreeGrafter"/>
</dbReference>
<dbReference type="GO" id="GO:0000243">
    <property type="term" value="C:commitment complex"/>
    <property type="evidence" value="ECO:0007669"/>
    <property type="project" value="TreeGrafter"/>
</dbReference>
<dbReference type="InterPro" id="IPR011990">
    <property type="entry name" value="TPR-like_helical_dom_sf"/>
</dbReference>
<proteinExistence type="inferred from homology"/>
<feature type="compositionally biased region" description="Acidic residues" evidence="7">
    <location>
        <begin position="432"/>
        <end position="449"/>
    </location>
</feature>
<comment type="caution">
    <text evidence="8">The sequence shown here is derived from an EMBL/GenBank/DDBJ whole genome shotgun (WGS) entry which is preliminary data.</text>
</comment>
<dbReference type="GO" id="GO:0030627">
    <property type="term" value="F:pre-mRNA 5'-splice site binding"/>
    <property type="evidence" value="ECO:0007669"/>
    <property type="project" value="TreeGrafter"/>
</dbReference>
<reference evidence="8" key="3">
    <citation type="submission" date="2019-06" db="EMBL/GenBank/DDBJ databases">
        <authorList>
            <person name="Poynton C."/>
            <person name="Hasenbein S."/>
            <person name="Benoit J.B."/>
            <person name="Sepulveda M.S."/>
            <person name="Poelchau M.F."/>
            <person name="Murali S.C."/>
            <person name="Chen S."/>
            <person name="Glastad K.M."/>
            <person name="Werren J.H."/>
            <person name="Vineis J.H."/>
            <person name="Bowen J.L."/>
            <person name="Friedrich M."/>
            <person name="Jones J."/>
            <person name="Robertson H.M."/>
            <person name="Feyereisen R."/>
            <person name="Mechler-Hickson A."/>
            <person name="Mathers N."/>
            <person name="Lee C.E."/>
            <person name="Colbourne J.K."/>
            <person name="Biales A."/>
            <person name="Johnston J.S."/>
            <person name="Wellborn G.A."/>
            <person name="Rosendale A.J."/>
            <person name="Cridge A.G."/>
            <person name="Munoz-Torres M.C."/>
            <person name="Bain P.A."/>
            <person name="Manny A.R."/>
            <person name="Major K.M."/>
            <person name="Lambert F.N."/>
            <person name="Vulpe C.D."/>
            <person name="Tuck P."/>
            <person name="Blalock B.J."/>
            <person name="Lin Y.-Y."/>
            <person name="Smith M.E."/>
            <person name="Ochoa-Acuna H."/>
            <person name="Chen M.-J.M."/>
            <person name="Childers C.P."/>
            <person name="Qu J."/>
            <person name="Dugan S."/>
            <person name="Lee S.L."/>
            <person name="Chao H."/>
            <person name="Dinh H."/>
            <person name="Han Y."/>
            <person name="Doddapaneni H."/>
            <person name="Worley K.C."/>
            <person name="Muzny D.M."/>
            <person name="Gibbs R.A."/>
            <person name="Richards S."/>
        </authorList>
    </citation>
    <scope>NUCLEOTIDE SEQUENCE</scope>
    <source>
        <strain evidence="8">HAZT.00-mixed</strain>
        <tissue evidence="8">Whole organism</tissue>
    </source>
</reference>
<dbReference type="GO" id="GO:0005685">
    <property type="term" value="C:U1 snRNP"/>
    <property type="evidence" value="ECO:0007669"/>
    <property type="project" value="TreeGrafter"/>
</dbReference>
<comment type="similarity">
    <text evidence="6">Belongs to the PRP39 family.</text>
</comment>
<keyword evidence="5" id="KW-0539">Nucleus</keyword>
<evidence type="ECO:0000256" key="7">
    <source>
        <dbReference type="SAM" id="MobiDB-lite"/>
    </source>
</evidence>
<dbReference type="PANTHER" id="PTHR17204">
    <property type="entry name" value="PRE-MRNA PROCESSING PROTEIN PRP39-RELATED"/>
    <property type="match status" value="1"/>
</dbReference>
<evidence type="ECO:0000313" key="8">
    <source>
        <dbReference type="EMBL" id="KAA0203824.1"/>
    </source>
</evidence>
<feature type="compositionally biased region" description="Polar residues" evidence="7">
    <location>
        <begin position="1"/>
        <end position="12"/>
    </location>
</feature>
<dbReference type="Pfam" id="PF23241">
    <property type="entry name" value="HAT_PRP39_C"/>
    <property type="match status" value="1"/>
</dbReference>
<feature type="compositionally biased region" description="Basic and acidic residues" evidence="7">
    <location>
        <begin position="798"/>
        <end position="814"/>
    </location>
</feature>
<dbReference type="InterPro" id="IPR059164">
    <property type="entry name" value="HAT_PRP39_C"/>
</dbReference>
<dbReference type="OrthoDB" id="10265668at2759"/>
<dbReference type="Pfam" id="PF23240">
    <property type="entry name" value="HAT_PRP39_N"/>
    <property type="match status" value="2"/>
</dbReference>
<dbReference type="EMBL" id="JQDR03000629">
    <property type="protein sequence ID" value="KAA0203824.1"/>
    <property type="molecule type" value="Genomic_DNA"/>
</dbReference>
<name>A0A6A0HF67_HYAAZ</name>
<reference evidence="8" key="2">
    <citation type="journal article" date="2018" name="Environ. Sci. Technol.">
        <title>The Toxicogenome of Hyalella azteca: A Model for Sediment Ecotoxicology and Evolutionary Toxicology.</title>
        <authorList>
            <person name="Poynton H.C."/>
            <person name="Hasenbein S."/>
            <person name="Benoit J.B."/>
            <person name="Sepulveda M.S."/>
            <person name="Poelchau M.F."/>
            <person name="Hughes D.S.T."/>
            <person name="Murali S.C."/>
            <person name="Chen S."/>
            <person name="Glastad K.M."/>
            <person name="Goodisman M.A.D."/>
            <person name="Werren J.H."/>
            <person name="Vineis J.H."/>
            <person name="Bowen J.L."/>
            <person name="Friedrich M."/>
            <person name="Jones J."/>
            <person name="Robertson H.M."/>
            <person name="Feyereisen R."/>
            <person name="Mechler-Hickson A."/>
            <person name="Mathers N."/>
            <person name="Lee C.E."/>
            <person name="Colbourne J.K."/>
            <person name="Biales A."/>
            <person name="Johnston J.S."/>
            <person name="Wellborn G.A."/>
            <person name="Rosendale A.J."/>
            <person name="Cridge A.G."/>
            <person name="Munoz-Torres M.C."/>
            <person name="Bain P.A."/>
            <person name="Manny A.R."/>
            <person name="Major K.M."/>
            <person name="Lambert F.N."/>
            <person name="Vulpe C.D."/>
            <person name="Tuck P."/>
            <person name="Blalock B.J."/>
            <person name="Lin Y.Y."/>
            <person name="Smith M.E."/>
            <person name="Ochoa-Acuna H."/>
            <person name="Chen M.M."/>
            <person name="Childers C.P."/>
            <person name="Qu J."/>
            <person name="Dugan S."/>
            <person name="Lee S.L."/>
            <person name="Chao H."/>
            <person name="Dinh H."/>
            <person name="Han Y."/>
            <person name="Doddapaneni H."/>
            <person name="Worley K.C."/>
            <person name="Muzny D.M."/>
            <person name="Gibbs R.A."/>
            <person name="Richards S."/>
        </authorList>
    </citation>
    <scope>NUCLEOTIDE SEQUENCE</scope>
    <source>
        <strain evidence="8">HAZT.00-mixed</strain>
        <tissue evidence="8">Whole organism</tissue>
    </source>
</reference>
<comment type="subcellular location">
    <subcellularLocation>
        <location evidence="1">Nucleus</location>
    </subcellularLocation>
</comment>
<reference evidence="8" key="1">
    <citation type="submission" date="2014-08" db="EMBL/GenBank/DDBJ databases">
        <authorList>
            <person name="Murali S."/>
            <person name="Richards S."/>
            <person name="Bandaranaike D."/>
            <person name="Bellair M."/>
            <person name="Blankenburg K."/>
            <person name="Chao H."/>
            <person name="Dinh H."/>
            <person name="Doddapaneni H."/>
            <person name="Dugan-Rocha S."/>
            <person name="Elkadiri S."/>
            <person name="Gnanaolivu R."/>
            <person name="Hughes D."/>
            <person name="Lee S."/>
            <person name="Li M."/>
            <person name="Ming W."/>
            <person name="Munidasa M."/>
            <person name="Muniz J."/>
            <person name="Nguyen L."/>
            <person name="Osuji N."/>
            <person name="Pu L.-L."/>
            <person name="Puazo M."/>
            <person name="Skinner E."/>
            <person name="Qu C."/>
            <person name="Quiroz J."/>
            <person name="Raj R."/>
            <person name="Weissenberger G."/>
            <person name="Xin Y."/>
            <person name="Zou X."/>
            <person name="Han Y."/>
            <person name="Worley K."/>
            <person name="Muzny D."/>
            <person name="Gibbs R."/>
        </authorList>
    </citation>
    <scope>NUCLEOTIDE SEQUENCE</scope>
    <source>
        <strain evidence="8">HAZT.00-mixed</strain>
        <tissue evidence="8">Whole organism</tissue>
    </source>
</reference>
<evidence type="ECO:0000256" key="2">
    <source>
        <dbReference type="ARBA" id="ARBA00022664"/>
    </source>
</evidence>
<dbReference type="AlphaFoldDB" id="A0A6A0HF67"/>
<feature type="compositionally biased region" description="Polar residues" evidence="7">
    <location>
        <begin position="97"/>
        <end position="107"/>
    </location>
</feature>
<keyword evidence="3" id="KW-0677">Repeat</keyword>
<dbReference type="GO" id="GO:0071004">
    <property type="term" value="C:U2-type prespliceosome"/>
    <property type="evidence" value="ECO:0007669"/>
    <property type="project" value="TreeGrafter"/>
</dbReference>
<dbReference type="InterPro" id="IPR003107">
    <property type="entry name" value="HAT"/>
</dbReference>
<dbReference type="Gene3D" id="1.25.40.10">
    <property type="entry name" value="Tetratricopeptide repeat domain"/>
    <property type="match status" value="2"/>
</dbReference>
<dbReference type="SMART" id="SM00386">
    <property type="entry name" value="HAT"/>
    <property type="match status" value="7"/>
</dbReference>
<dbReference type="PANTHER" id="PTHR17204:SF5">
    <property type="entry name" value="PRE-MRNA-PROCESSING FACTOR 39"/>
    <property type="match status" value="1"/>
</dbReference>
<keyword evidence="2" id="KW-0507">mRNA processing</keyword>
<feature type="compositionally biased region" description="Basic and acidic residues" evidence="7">
    <location>
        <begin position="159"/>
        <end position="176"/>
    </location>
</feature>
<feature type="region of interest" description="Disordered" evidence="7">
    <location>
        <begin position="786"/>
        <end position="945"/>
    </location>
</feature>
<evidence type="ECO:0008006" key="9">
    <source>
        <dbReference type="Google" id="ProtNLM"/>
    </source>
</evidence>
<feature type="compositionally biased region" description="Low complexity" evidence="7">
    <location>
        <begin position="900"/>
        <end position="945"/>
    </location>
</feature>
<dbReference type="SUPFAM" id="SSF48452">
    <property type="entry name" value="TPR-like"/>
    <property type="match status" value="3"/>
</dbReference>
<organism evidence="8">
    <name type="scientific">Hyalella azteca</name>
    <name type="common">Amphipod</name>
    <dbReference type="NCBI Taxonomy" id="294128"/>
    <lineage>
        <taxon>Eukaryota</taxon>
        <taxon>Metazoa</taxon>
        <taxon>Ecdysozoa</taxon>
        <taxon>Arthropoda</taxon>
        <taxon>Crustacea</taxon>
        <taxon>Multicrustacea</taxon>
        <taxon>Malacostraca</taxon>
        <taxon>Eumalacostraca</taxon>
        <taxon>Peracarida</taxon>
        <taxon>Amphipoda</taxon>
        <taxon>Senticaudata</taxon>
        <taxon>Talitrida</taxon>
        <taxon>Talitroidea</taxon>
        <taxon>Hyalellidae</taxon>
        <taxon>Hyalella</taxon>
    </lineage>
</organism>
<evidence type="ECO:0000256" key="6">
    <source>
        <dbReference type="ARBA" id="ARBA00038019"/>
    </source>
</evidence>
<evidence type="ECO:0000256" key="1">
    <source>
        <dbReference type="ARBA" id="ARBA00004123"/>
    </source>
</evidence>
<evidence type="ECO:0000256" key="4">
    <source>
        <dbReference type="ARBA" id="ARBA00023187"/>
    </source>
</evidence>
<sequence length="945" mass="106872">MMAESPGSNTEDMQFGSEGDANSVDSFEKQLQQQELELQSQLREQELELEAKKAAAVAAFTAEAMQESEEANSEDVPKPVMAPTGVPEPVAAPQNWPDINTNGSMQESDVAEVSMEEATSGGEEQADTQNSRSADESEGTAVVVGVKRSSPCTEETNEEDKSNAEADEEEKQRAAKQRKIDEFTKLWNAATENPKDFQAWTNLLQHVDQQSDLECGRQSYTAFFARYPYCYGYWKKYADLEKRKGTKETTMQVIKNRLFYANDSSVLFFTSVAVLFCPPRLGHTCCCCRYNLKVFEDGLAAIPLSVDLWVHYLDYVTHNYNEPQDEHFVRLQFDRAVEACGMEFRSDKMWDAFINWESSNKRWLRVTCVYDRLLAMPVSKYLTHWTKFQDHIRKHPANEVIPAEEYHTHKRSLRVPSETNADGEDATAAAAPEDDGIEAPPGVEDDGLASADADETTISNEPPANEEENKSIQQLIIKAREVLHEKSTAEVKKRWSYEDAIKRPYFHVKPLERSQLQAWRDYLHFEIKQGNEKRIKTLFERCLIAAALYEEFWMRYLHYLEGQETTTPEELRSVYERACNIHLKDKLKPHLSWATFEEESGNVNRALELLSDLQANLPDALEPHLQAVAVERRRGDLEKADMLFNFSLDIFRSKEKGLSLSYANLLVKYARFLTLFRENSAKGTELLKAELEEHIKGETKPAENDHQSLEMIVWALVEQAMACTPPNFLVAAEALKTGFSSIFQPRTRVAFAHRYLQFVSECGHPGVSLSQASKIVRELKLELRQQGMTAEENAEDSQMEKPDQSDHSSSSDHRRDKRNKSYSQSSDKHYSQGGHSGGHQHNGNVGGGGFNQGLGGGINNYTQYPPPNAVGGIGAPPPHQPPPQHPPPQSQPGGYGGGYNQNYQQSGYPPQQQYQGWGYPPQQQQQGYGYNQQGWGGYPNYYGQR</sequence>
<feature type="region of interest" description="Disordered" evidence="7">
    <location>
        <begin position="63"/>
        <end position="176"/>
    </location>
</feature>
<gene>
    <name evidence="8" type="ORF">HAZT_HAZT002430</name>
</gene>
<evidence type="ECO:0000256" key="5">
    <source>
        <dbReference type="ARBA" id="ARBA00023242"/>
    </source>
</evidence>
<evidence type="ECO:0000256" key="3">
    <source>
        <dbReference type="ARBA" id="ARBA00022737"/>
    </source>
</evidence>
<keyword evidence="4" id="KW-0508">mRNA splicing</keyword>
<feature type="region of interest" description="Disordered" evidence="7">
    <location>
        <begin position="1"/>
        <end position="37"/>
    </location>
</feature>
<feature type="compositionally biased region" description="Pro residues" evidence="7">
    <location>
        <begin position="875"/>
        <end position="890"/>
    </location>
</feature>